<dbReference type="EMBL" id="SJZI01000042">
    <property type="protein sequence ID" value="TCJ14254.1"/>
    <property type="molecule type" value="Genomic_DNA"/>
</dbReference>
<comment type="catalytic activity">
    <reaction evidence="1">
        <text>ATP + protein L-histidine = ADP + protein N-phospho-L-histidine.</text>
        <dbReference type="EC" id="2.7.13.3"/>
    </reaction>
</comment>
<dbReference type="Gene3D" id="3.30.450.20">
    <property type="entry name" value="PAS domain"/>
    <property type="match status" value="1"/>
</dbReference>
<dbReference type="Pfam" id="PF02518">
    <property type="entry name" value="HATPase_c"/>
    <property type="match status" value="1"/>
</dbReference>
<comment type="caution">
    <text evidence="20">The sequence shown here is derived from an EMBL/GenBank/DDBJ whole genome shotgun (WGS) entry which is preliminary data.</text>
</comment>
<reference evidence="20 21" key="1">
    <citation type="submission" date="2019-03" db="EMBL/GenBank/DDBJ databases">
        <authorList>
            <person name="Kim M.K.M."/>
        </authorList>
    </citation>
    <scope>NUCLEOTIDE SEQUENCE [LARGE SCALE GENOMIC DNA]</scope>
    <source>
        <strain evidence="20 21">17J68-12</strain>
    </source>
</reference>
<dbReference type="AlphaFoldDB" id="A0A4R1BBB4"/>
<evidence type="ECO:0000256" key="6">
    <source>
        <dbReference type="ARBA" id="ARBA00022485"/>
    </source>
</evidence>
<evidence type="ECO:0000256" key="1">
    <source>
        <dbReference type="ARBA" id="ARBA00000085"/>
    </source>
</evidence>
<evidence type="ECO:0000256" key="2">
    <source>
        <dbReference type="ARBA" id="ARBA00001966"/>
    </source>
</evidence>
<proteinExistence type="predicted"/>
<keyword evidence="11" id="KW-0547">Nucleotide-binding</keyword>
<keyword evidence="12" id="KW-0418">Kinase</keyword>
<dbReference type="GO" id="GO:0046983">
    <property type="term" value="F:protein dimerization activity"/>
    <property type="evidence" value="ECO:0007669"/>
    <property type="project" value="InterPro"/>
</dbReference>
<evidence type="ECO:0000313" key="20">
    <source>
        <dbReference type="EMBL" id="TCJ14254.1"/>
    </source>
</evidence>
<accession>A0A4R1BBB4</accession>
<keyword evidence="8" id="KW-0597">Phosphoprotein</keyword>
<keyword evidence="14" id="KW-0408">Iron</keyword>
<evidence type="ECO:0000256" key="11">
    <source>
        <dbReference type="ARBA" id="ARBA00022741"/>
    </source>
</evidence>
<dbReference type="PROSITE" id="PS50109">
    <property type="entry name" value="HIS_KIN"/>
    <property type="match status" value="1"/>
</dbReference>
<dbReference type="SUPFAM" id="SSF55785">
    <property type="entry name" value="PYP-like sensor domain (PAS domain)"/>
    <property type="match status" value="1"/>
</dbReference>
<keyword evidence="13" id="KW-0067">ATP-binding</keyword>
<evidence type="ECO:0000256" key="16">
    <source>
        <dbReference type="ARBA" id="ARBA00023014"/>
    </source>
</evidence>
<dbReference type="SMART" id="SM00091">
    <property type="entry name" value="PAS"/>
    <property type="match status" value="1"/>
</dbReference>
<comment type="cofactor">
    <cofactor evidence="2">
        <name>[4Fe-4S] cluster</name>
        <dbReference type="ChEBI" id="CHEBI:49883"/>
    </cofactor>
</comment>
<dbReference type="SMART" id="SM00387">
    <property type="entry name" value="HATPase_c"/>
    <property type="match status" value="1"/>
</dbReference>
<dbReference type="InterPro" id="IPR050482">
    <property type="entry name" value="Sensor_HK_TwoCompSys"/>
</dbReference>
<evidence type="ECO:0000256" key="18">
    <source>
        <dbReference type="ARBA" id="ARBA00030800"/>
    </source>
</evidence>
<keyword evidence="21" id="KW-1185">Reference proteome</keyword>
<evidence type="ECO:0000259" key="19">
    <source>
        <dbReference type="PROSITE" id="PS50109"/>
    </source>
</evidence>
<dbReference type="InterPro" id="IPR005467">
    <property type="entry name" value="His_kinase_dom"/>
</dbReference>
<keyword evidence="16" id="KW-0411">Iron-sulfur</keyword>
<evidence type="ECO:0000256" key="15">
    <source>
        <dbReference type="ARBA" id="ARBA00023012"/>
    </source>
</evidence>
<dbReference type="CDD" id="cd16917">
    <property type="entry name" value="HATPase_UhpB-NarQ-NarX-like"/>
    <property type="match status" value="1"/>
</dbReference>
<dbReference type="GO" id="GO:0000155">
    <property type="term" value="F:phosphorelay sensor kinase activity"/>
    <property type="evidence" value="ECO:0007669"/>
    <property type="project" value="InterPro"/>
</dbReference>
<keyword evidence="6" id="KW-0004">4Fe-4S</keyword>
<dbReference type="InterPro" id="IPR000014">
    <property type="entry name" value="PAS"/>
</dbReference>
<dbReference type="Gene3D" id="1.20.5.1930">
    <property type="match status" value="1"/>
</dbReference>
<evidence type="ECO:0000256" key="12">
    <source>
        <dbReference type="ARBA" id="ARBA00022777"/>
    </source>
</evidence>
<dbReference type="GO" id="GO:0051539">
    <property type="term" value="F:4 iron, 4 sulfur cluster binding"/>
    <property type="evidence" value="ECO:0007669"/>
    <property type="project" value="UniProtKB-KW"/>
</dbReference>
<evidence type="ECO:0000256" key="3">
    <source>
        <dbReference type="ARBA" id="ARBA00004496"/>
    </source>
</evidence>
<dbReference type="InterPro" id="IPR035965">
    <property type="entry name" value="PAS-like_dom_sf"/>
</dbReference>
<evidence type="ECO:0000256" key="14">
    <source>
        <dbReference type="ARBA" id="ARBA00023004"/>
    </source>
</evidence>
<dbReference type="GO" id="GO:0046872">
    <property type="term" value="F:metal ion binding"/>
    <property type="evidence" value="ECO:0007669"/>
    <property type="project" value="UniProtKB-KW"/>
</dbReference>
<evidence type="ECO:0000313" key="21">
    <source>
        <dbReference type="Proteomes" id="UP000295334"/>
    </source>
</evidence>
<dbReference type="GO" id="GO:0016020">
    <property type="term" value="C:membrane"/>
    <property type="evidence" value="ECO:0007669"/>
    <property type="project" value="InterPro"/>
</dbReference>
<dbReference type="EC" id="2.7.13.3" evidence="4"/>
<evidence type="ECO:0000256" key="8">
    <source>
        <dbReference type="ARBA" id="ARBA00022553"/>
    </source>
</evidence>
<evidence type="ECO:0000256" key="17">
    <source>
        <dbReference type="ARBA" id="ARBA00024827"/>
    </source>
</evidence>
<dbReference type="InterPro" id="IPR011712">
    <property type="entry name" value="Sig_transdc_His_kin_sub3_dim/P"/>
</dbReference>
<keyword evidence="7" id="KW-0963">Cytoplasm</keyword>
<dbReference type="InterPro" id="IPR003594">
    <property type="entry name" value="HATPase_dom"/>
</dbReference>
<comment type="subcellular location">
    <subcellularLocation>
        <location evidence="3">Cytoplasm</location>
    </subcellularLocation>
</comment>
<dbReference type="InterPro" id="IPR036890">
    <property type="entry name" value="HATPase_C_sf"/>
</dbReference>
<feature type="domain" description="Histidine kinase" evidence="19">
    <location>
        <begin position="268"/>
        <end position="459"/>
    </location>
</feature>
<dbReference type="Gene3D" id="3.30.565.10">
    <property type="entry name" value="Histidine kinase-like ATPase, C-terminal domain"/>
    <property type="match status" value="1"/>
</dbReference>
<evidence type="ECO:0000256" key="7">
    <source>
        <dbReference type="ARBA" id="ARBA00022490"/>
    </source>
</evidence>
<protein>
    <recommendedName>
        <fullName evidence="5">Oxygen sensor histidine kinase NreB</fullName>
        <ecNumber evidence="4">2.7.13.3</ecNumber>
    </recommendedName>
    <alternativeName>
        <fullName evidence="18">Nitrogen regulation protein B</fullName>
    </alternativeName>
</protein>
<dbReference type="PANTHER" id="PTHR24421:SF10">
    <property type="entry name" value="NITRATE_NITRITE SENSOR PROTEIN NARQ"/>
    <property type="match status" value="1"/>
</dbReference>
<dbReference type="PANTHER" id="PTHR24421">
    <property type="entry name" value="NITRATE/NITRITE SENSOR PROTEIN NARX-RELATED"/>
    <property type="match status" value="1"/>
</dbReference>
<dbReference type="RefSeq" id="WP_131449201.1">
    <property type="nucleotide sequence ID" value="NZ_SJZI01000042.1"/>
</dbReference>
<dbReference type="SUPFAM" id="SSF55874">
    <property type="entry name" value="ATPase domain of HSP90 chaperone/DNA topoisomerase II/histidine kinase"/>
    <property type="match status" value="1"/>
</dbReference>
<evidence type="ECO:0000256" key="10">
    <source>
        <dbReference type="ARBA" id="ARBA00022723"/>
    </source>
</evidence>
<gene>
    <name evidence="20" type="ORF">EPD60_09635</name>
</gene>
<evidence type="ECO:0000256" key="13">
    <source>
        <dbReference type="ARBA" id="ARBA00022840"/>
    </source>
</evidence>
<keyword evidence="15" id="KW-0902">Two-component regulatory system</keyword>
<name>A0A4R1BBB4_9BACT</name>
<evidence type="ECO:0000256" key="9">
    <source>
        <dbReference type="ARBA" id="ARBA00022679"/>
    </source>
</evidence>
<keyword evidence="10" id="KW-0479">Metal-binding</keyword>
<dbReference type="Proteomes" id="UP000295334">
    <property type="component" value="Unassembled WGS sequence"/>
</dbReference>
<comment type="function">
    <text evidence="17">Member of the two-component regulatory system NreB/NreC involved in the control of dissimilatory nitrate/nitrite reduction in response to oxygen. NreB functions as a direct oxygen sensor histidine kinase which is autophosphorylated, in the absence of oxygen, probably at the conserved histidine residue, and transfers its phosphate group probably to a conserved aspartate residue of NreC. NreB/NreC activates the expression of the nitrate (narGHJI) and nitrite (nir) reductase operons, as well as the putative nitrate transporter gene narT.</text>
</comment>
<evidence type="ECO:0000256" key="4">
    <source>
        <dbReference type="ARBA" id="ARBA00012438"/>
    </source>
</evidence>
<keyword evidence="9" id="KW-0808">Transferase</keyword>
<sequence length="462" mass="52716">MMLESMYEKLFNAAPVPLIITDRKGTIKLANEQVDALLDNRPTPLTGLSFFDFIDQSVFKNYFQDQSYHSFEDFLEVYRIHPDYGANNKGGIATYKDISVASFQVENEIFYIWTLGSTEITRKLKHDLNERVKEQLAILNVIELCFQNQDIHTSLQRCLQPIREGWQFPYITEVRITLENGAVFATDNFRETEWCLRSEIKSANEFYGYLEVCYLHEAPVDGGEVFLYEEERLIRVLGKIIGAIIEHWHGNKRMNEAVVNAQEEERYQLAMELHDNVQQILTAASLNVGFLQSIHTEGTSQEVTQKLIAYLSEAIQELRRLSQQLAPSVEPAFPLAEKIDFLIRSMNVNGRLNVKTSIDPELLLDEKVQLGFYRIIQEQLTNIIKHAKTSEVEISIKTDWNAIILGIADHGVGFDVNSKKIGIGLENIRRRSELMNGSLDIASSPGKGTQVAVTVPMVSRHQ</sequence>
<dbReference type="OrthoDB" id="9760839at2"/>
<dbReference type="GO" id="GO:0005524">
    <property type="term" value="F:ATP binding"/>
    <property type="evidence" value="ECO:0007669"/>
    <property type="project" value="UniProtKB-KW"/>
</dbReference>
<organism evidence="20 21">
    <name type="scientific">Flaviaesturariibacter flavus</name>
    <dbReference type="NCBI Taxonomy" id="2502780"/>
    <lineage>
        <taxon>Bacteria</taxon>
        <taxon>Pseudomonadati</taxon>
        <taxon>Bacteroidota</taxon>
        <taxon>Chitinophagia</taxon>
        <taxon>Chitinophagales</taxon>
        <taxon>Chitinophagaceae</taxon>
        <taxon>Flaviaestuariibacter</taxon>
    </lineage>
</organism>
<dbReference type="PRINTS" id="PR00344">
    <property type="entry name" value="BCTRLSENSOR"/>
</dbReference>
<dbReference type="GO" id="GO:0005737">
    <property type="term" value="C:cytoplasm"/>
    <property type="evidence" value="ECO:0007669"/>
    <property type="project" value="UniProtKB-SubCell"/>
</dbReference>
<evidence type="ECO:0000256" key="5">
    <source>
        <dbReference type="ARBA" id="ARBA00017322"/>
    </source>
</evidence>
<dbReference type="InterPro" id="IPR004358">
    <property type="entry name" value="Sig_transdc_His_kin-like_C"/>
</dbReference>
<dbReference type="Pfam" id="PF07730">
    <property type="entry name" value="HisKA_3"/>
    <property type="match status" value="1"/>
</dbReference>